<dbReference type="InterPro" id="IPR024726">
    <property type="entry name" value="FhuF_C"/>
</dbReference>
<proteinExistence type="predicted"/>
<dbReference type="RefSeq" id="WP_277105372.1">
    <property type="nucleotide sequence ID" value="NZ_BAAAJS010000081.1"/>
</dbReference>
<evidence type="ECO:0000313" key="3">
    <source>
        <dbReference type="Proteomes" id="UP001183619"/>
    </source>
</evidence>
<protein>
    <recommendedName>
        <fullName evidence="1">Ferric siderophore reductase C-terminal domain-containing protein</fullName>
    </recommendedName>
</protein>
<evidence type="ECO:0000313" key="2">
    <source>
        <dbReference type="EMBL" id="MDR7355267.1"/>
    </source>
</evidence>
<dbReference type="EMBL" id="JAVDYF010000001">
    <property type="protein sequence ID" value="MDR7355267.1"/>
    <property type="molecule type" value="Genomic_DNA"/>
</dbReference>
<keyword evidence="3" id="KW-1185">Reference proteome</keyword>
<reference evidence="2 3" key="1">
    <citation type="submission" date="2023-07" db="EMBL/GenBank/DDBJ databases">
        <title>Sequencing the genomes of 1000 actinobacteria strains.</title>
        <authorList>
            <person name="Klenk H.-P."/>
        </authorList>
    </citation>
    <scope>NUCLEOTIDE SEQUENCE [LARGE SCALE GENOMIC DNA]</scope>
    <source>
        <strain evidence="2 3">DSM 44508</strain>
    </source>
</reference>
<sequence>MSVDAALAQVLRTIPRYEPCVDSERAYEVLTTSQLCTPETLGKAFHASQDLFDMPDTGHAAQVWLFSLIGSVASPSVAAMVLTDSIPDLGWGSGQLFSRDDQGYWFGFRPHALADDYETSAHNMGISLAPVIESICTLTGIRPAPLWAVAADGLIQPAIGAGNEDFEQLKALDVATRLHAGLQQATSIKLPAPRFDQIVDGEIVPIAAGEEPDYVIAHRASCCMIYHSPSAEFCTSCPRQPKEKRYAGLIAAAEMY</sequence>
<feature type="domain" description="Ferric siderophore reductase C-terminal" evidence="1">
    <location>
        <begin position="219"/>
        <end position="239"/>
    </location>
</feature>
<evidence type="ECO:0000259" key="1">
    <source>
        <dbReference type="Pfam" id="PF11575"/>
    </source>
</evidence>
<name>A0ABU2B9F8_9CORY</name>
<gene>
    <name evidence="2" type="ORF">J2S37_001805</name>
</gene>
<organism evidence="2 3">
    <name type="scientific">Corynebacterium felinum</name>
    <dbReference type="NCBI Taxonomy" id="131318"/>
    <lineage>
        <taxon>Bacteria</taxon>
        <taxon>Bacillati</taxon>
        <taxon>Actinomycetota</taxon>
        <taxon>Actinomycetes</taxon>
        <taxon>Mycobacteriales</taxon>
        <taxon>Corynebacteriaceae</taxon>
        <taxon>Corynebacterium</taxon>
    </lineage>
</organism>
<dbReference type="Proteomes" id="UP001183619">
    <property type="component" value="Unassembled WGS sequence"/>
</dbReference>
<dbReference type="Pfam" id="PF11575">
    <property type="entry name" value="FhuF_C"/>
    <property type="match status" value="1"/>
</dbReference>
<comment type="caution">
    <text evidence="2">The sequence shown here is derived from an EMBL/GenBank/DDBJ whole genome shotgun (WGS) entry which is preliminary data.</text>
</comment>
<accession>A0ABU2B9F8</accession>